<protein>
    <recommendedName>
        <fullName evidence="4">DedA family protein</fullName>
    </recommendedName>
</protein>
<dbReference type="RefSeq" id="WP_054838311.1">
    <property type="nucleotide sequence ID" value="NZ_BBBY01000007.1"/>
</dbReference>
<accession>A0A6A9QWR7</accession>
<keyword evidence="3" id="KW-1185">Reference proteome</keyword>
<dbReference type="OrthoDB" id="34468at2157"/>
<proteinExistence type="predicted"/>
<evidence type="ECO:0000313" key="3">
    <source>
        <dbReference type="Proteomes" id="UP000470772"/>
    </source>
</evidence>
<keyword evidence="1" id="KW-0812">Transmembrane</keyword>
<reference evidence="2 3" key="1">
    <citation type="submission" date="2019-10" db="EMBL/GenBank/DDBJ databases">
        <title>Sequencing and Assembly of Multiple Reported Metal-Biooxidizing Members of the Extremely Thermoacidophilic Archaeal Family Sulfolobaceae.</title>
        <authorList>
            <person name="Counts J.A."/>
            <person name="Kelly R.M."/>
        </authorList>
    </citation>
    <scope>NUCLEOTIDE SEQUENCE [LARGE SCALE GENOMIC DNA]</scope>
    <source>
        <strain evidence="2 3">DSM 6482</strain>
    </source>
</reference>
<evidence type="ECO:0000256" key="1">
    <source>
        <dbReference type="SAM" id="Phobius"/>
    </source>
</evidence>
<dbReference type="AlphaFoldDB" id="A0A6A9QWR7"/>
<evidence type="ECO:0000313" key="2">
    <source>
        <dbReference type="EMBL" id="MUN29482.1"/>
    </source>
</evidence>
<feature type="transmembrane region" description="Helical" evidence="1">
    <location>
        <begin position="43"/>
        <end position="66"/>
    </location>
</feature>
<feature type="transmembrane region" description="Helical" evidence="1">
    <location>
        <begin position="162"/>
        <end position="178"/>
    </location>
</feature>
<dbReference type="Proteomes" id="UP000470772">
    <property type="component" value="Unassembled WGS sequence"/>
</dbReference>
<name>A0A6A9QWR7_SULME</name>
<dbReference type="EMBL" id="WGGD01000005">
    <property type="protein sequence ID" value="MUN29482.1"/>
    <property type="molecule type" value="Genomic_DNA"/>
</dbReference>
<sequence>MLNVGVLLFLFTISFAFNATPFFGGPYTIIATTILLQNGVTPLSFVIVSVVTGLGAATSKTVMYAIGISAKKPLQKNRNVIFLKKIGVNRGFSITLFIASVMPFLPMDDFLYLAGGAAKLNVLSMLQISIVAKVIKSFIEIGTEFLGLKAISEVVNVNPVEIGLISIVIFGALGYVLFKIDWERAYEEAMTYVKRLVWKQKEG</sequence>
<gene>
    <name evidence="2" type="ORF">GC250_08535</name>
</gene>
<feature type="transmembrane region" description="Helical" evidence="1">
    <location>
        <begin position="87"/>
        <end position="105"/>
    </location>
</feature>
<comment type="caution">
    <text evidence="2">The sequence shown here is derived from an EMBL/GenBank/DDBJ whole genome shotgun (WGS) entry which is preliminary data.</text>
</comment>
<keyword evidence="1" id="KW-0472">Membrane</keyword>
<evidence type="ECO:0008006" key="4">
    <source>
        <dbReference type="Google" id="ProtNLM"/>
    </source>
</evidence>
<keyword evidence="1" id="KW-1133">Transmembrane helix</keyword>
<organism evidence="2 3">
    <name type="scientific">Sulfuracidifex metallicus DSM 6482 = JCM 9184</name>
    <dbReference type="NCBI Taxonomy" id="523847"/>
    <lineage>
        <taxon>Archaea</taxon>
        <taxon>Thermoproteota</taxon>
        <taxon>Thermoprotei</taxon>
        <taxon>Sulfolobales</taxon>
        <taxon>Sulfolobaceae</taxon>
        <taxon>Sulfuracidifex</taxon>
    </lineage>
</organism>